<sequence>MKPTLNQLINFCTVAETGNIGKAASQLNISQPPLSRQIAQLETILGAKLFNRAAKGVSLTLAGEQFLLDCRAMLAMLEQACNNVRAIESGQKGVLKLGATMYASYSVVPHVAMQHRNTCSDVELHFQERVPSDLHAALQDGRLDAAISFSETATPGIHSLVLLREPLIAALPANHPQVQHEHFRLESLCDDPFITVPRESAPMLYDSILHQCLKAGFSPQIGLEASVQQTVMNFVAHGVGVALIPASMENAQLRGVVYRKLENPNMVENMLMWSAKNTNPALPGFVNLCRSIKDKLDAAQAGQIND</sequence>
<dbReference type="InterPro" id="IPR036390">
    <property type="entry name" value="WH_DNA-bd_sf"/>
</dbReference>
<dbReference type="PRINTS" id="PR00039">
    <property type="entry name" value="HTHLYSR"/>
</dbReference>
<dbReference type="CDD" id="cd08414">
    <property type="entry name" value="PBP2_LTTR_aromatics_like"/>
    <property type="match status" value="1"/>
</dbReference>
<dbReference type="GO" id="GO:0003677">
    <property type="term" value="F:DNA binding"/>
    <property type="evidence" value="ECO:0007669"/>
    <property type="project" value="UniProtKB-KW"/>
</dbReference>
<dbReference type="Pfam" id="PF00126">
    <property type="entry name" value="HTH_1"/>
    <property type="match status" value="1"/>
</dbReference>
<dbReference type="PANTHER" id="PTHR30346:SF30">
    <property type="entry name" value="SMALL NEUTRAL PROTEASE REGULATORY PROTEIN"/>
    <property type="match status" value="1"/>
</dbReference>
<feature type="domain" description="HTH lysR-type" evidence="5">
    <location>
        <begin position="3"/>
        <end position="60"/>
    </location>
</feature>
<dbReference type="PROSITE" id="PS50931">
    <property type="entry name" value="HTH_LYSR"/>
    <property type="match status" value="1"/>
</dbReference>
<reference evidence="7 8" key="1">
    <citation type="submission" date="2018-06" db="EMBL/GenBank/DDBJ databases">
        <authorList>
            <consortium name="Pathogen Informatics"/>
            <person name="Doyle S."/>
        </authorList>
    </citation>
    <scope>NUCLEOTIDE SEQUENCE [LARGE SCALE GENOMIC DNA]</scope>
    <source>
        <strain evidence="7 8">NCTC9177</strain>
    </source>
</reference>
<dbReference type="SUPFAM" id="SSF53850">
    <property type="entry name" value="Periplasmic binding protein-like II"/>
    <property type="match status" value="1"/>
</dbReference>
<evidence type="ECO:0000256" key="2">
    <source>
        <dbReference type="ARBA" id="ARBA00023015"/>
    </source>
</evidence>
<keyword evidence="4" id="KW-0804">Transcription</keyword>
<dbReference type="InterPro" id="IPR036388">
    <property type="entry name" value="WH-like_DNA-bd_sf"/>
</dbReference>
<reference evidence="6" key="2">
    <citation type="submission" date="2022-05" db="EMBL/GenBank/DDBJ databases">
        <authorList>
            <person name="Alioto T."/>
            <person name="Alioto T."/>
            <person name="Gomez Garrido J."/>
        </authorList>
    </citation>
    <scope>NUCLEOTIDE SEQUENCE</scope>
    <source>
        <strain evidence="6">0</strain>
    </source>
</reference>
<evidence type="ECO:0000313" key="9">
    <source>
        <dbReference type="Proteomes" id="UP000789617"/>
    </source>
</evidence>
<proteinExistence type="inferred from homology"/>
<dbReference type="Proteomes" id="UP000254545">
    <property type="component" value="Unassembled WGS sequence"/>
</dbReference>
<dbReference type="InterPro" id="IPR000847">
    <property type="entry name" value="LysR_HTH_N"/>
</dbReference>
<evidence type="ECO:0000313" key="7">
    <source>
        <dbReference type="EMBL" id="STS90536.1"/>
    </source>
</evidence>
<dbReference type="PANTHER" id="PTHR30346">
    <property type="entry name" value="TRANSCRIPTIONAL DUAL REGULATOR HCAR-RELATED"/>
    <property type="match status" value="1"/>
</dbReference>
<dbReference type="Pfam" id="PF03466">
    <property type="entry name" value="LysR_substrate"/>
    <property type="match status" value="1"/>
</dbReference>
<evidence type="ECO:0000313" key="6">
    <source>
        <dbReference type="EMBL" id="CAH5993547.1"/>
    </source>
</evidence>
<dbReference type="Proteomes" id="UP000789617">
    <property type="component" value="Unassembled WGS sequence"/>
</dbReference>
<dbReference type="GO" id="GO:0003700">
    <property type="term" value="F:DNA-binding transcription factor activity"/>
    <property type="evidence" value="ECO:0007669"/>
    <property type="project" value="InterPro"/>
</dbReference>
<gene>
    <name evidence="7" type="primary">hcaR_2</name>
    <name evidence="6" type="ORF">AN2335V1_1032</name>
    <name evidence="7" type="ORF">NCTC9177_04433</name>
</gene>
<organism evidence="7 8">
    <name type="scientific">Klebsiella variicola</name>
    <dbReference type="NCBI Taxonomy" id="244366"/>
    <lineage>
        <taxon>Bacteria</taxon>
        <taxon>Pseudomonadati</taxon>
        <taxon>Pseudomonadota</taxon>
        <taxon>Gammaproteobacteria</taxon>
        <taxon>Enterobacterales</taxon>
        <taxon>Enterobacteriaceae</taxon>
        <taxon>Klebsiella/Raoultella group</taxon>
        <taxon>Klebsiella</taxon>
        <taxon>Klebsiella pneumoniae complex</taxon>
    </lineage>
</organism>
<dbReference type="KEGG" id="kvd:KR75_20375"/>
<dbReference type="EMBL" id="CAJOXS020000001">
    <property type="protein sequence ID" value="CAH5993547.1"/>
    <property type="molecule type" value="Genomic_DNA"/>
</dbReference>
<keyword evidence="2" id="KW-0805">Transcription regulation</keyword>
<evidence type="ECO:0000256" key="4">
    <source>
        <dbReference type="ARBA" id="ARBA00023163"/>
    </source>
</evidence>
<dbReference type="RefSeq" id="WP_032732994.1">
    <property type="nucleotide sequence ID" value="NZ_BIHH01000002.1"/>
</dbReference>
<dbReference type="AlphaFoldDB" id="A0A0B7GAG6"/>
<protein>
    <submittedName>
        <fullName evidence="6">Hca operon transcriptional activator HcaR</fullName>
    </submittedName>
    <submittedName>
        <fullName evidence="7">LysR family transcriptional regulator</fullName>
    </submittedName>
</protein>
<evidence type="ECO:0000256" key="1">
    <source>
        <dbReference type="ARBA" id="ARBA00009437"/>
    </source>
</evidence>
<dbReference type="Gene3D" id="3.40.190.10">
    <property type="entry name" value="Periplasmic binding protein-like II"/>
    <property type="match status" value="2"/>
</dbReference>
<dbReference type="SUPFAM" id="SSF46785">
    <property type="entry name" value="Winged helix' DNA-binding domain"/>
    <property type="match status" value="1"/>
</dbReference>
<evidence type="ECO:0000313" key="8">
    <source>
        <dbReference type="Proteomes" id="UP000254545"/>
    </source>
</evidence>
<comment type="similarity">
    <text evidence="1">Belongs to the LysR transcriptional regulatory family.</text>
</comment>
<evidence type="ECO:0000259" key="5">
    <source>
        <dbReference type="PROSITE" id="PS50931"/>
    </source>
</evidence>
<keyword evidence="3" id="KW-0238">DNA-binding</keyword>
<dbReference type="GO" id="GO:0032993">
    <property type="term" value="C:protein-DNA complex"/>
    <property type="evidence" value="ECO:0007669"/>
    <property type="project" value="TreeGrafter"/>
</dbReference>
<keyword evidence="9" id="KW-1185">Reference proteome</keyword>
<dbReference type="InterPro" id="IPR005119">
    <property type="entry name" value="LysR_subst-bd"/>
</dbReference>
<accession>A0A0B7GAG6</accession>
<name>A0A0B7GAG6_KLEVA</name>
<dbReference type="FunFam" id="1.10.10.10:FF:000001">
    <property type="entry name" value="LysR family transcriptional regulator"/>
    <property type="match status" value="1"/>
</dbReference>
<dbReference type="Gene3D" id="1.10.10.10">
    <property type="entry name" value="Winged helix-like DNA-binding domain superfamily/Winged helix DNA-binding domain"/>
    <property type="match status" value="1"/>
</dbReference>
<dbReference type="EMBL" id="UGKR01000003">
    <property type="protein sequence ID" value="STS90536.1"/>
    <property type="molecule type" value="Genomic_DNA"/>
</dbReference>
<comment type="caution">
    <text evidence="7">The sequence shown here is derived from an EMBL/GenBank/DDBJ whole genome shotgun (WGS) entry which is preliminary data.</text>
</comment>
<evidence type="ECO:0000256" key="3">
    <source>
        <dbReference type="ARBA" id="ARBA00023125"/>
    </source>
</evidence>